<sequence>MVLFGITARIKHEVSAGVFCRIYPQRRLYQSQLFKPDGELKVPNGKNPMERLIEFDATM</sequence>
<dbReference type="Proteomes" id="UP000017837">
    <property type="component" value="Unassembled WGS sequence"/>
</dbReference>
<accession>V4PF34</accession>
<dbReference type="AlphaFoldDB" id="V4PF34"/>
<proteinExistence type="predicted"/>
<dbReference type="EMBL" id="AWGB01000012">
    <property type="protein sequence ID" value="ESQ92552.1"/>
    <property type="molecule type" value="Genomic_DNA"/>
</dbReference>
<keyword evidence="2" id="KW-1185">Reference proteome</keyword>
<evidence type="ECO:0000313" key="2">
    <source>
        <dbReference type="Proteomes" id="UP000017837"/>
    </source>
</evidence>
<gene>
    <name evidence="1" type="ORF">ABENE_07905</name>
</gene>
<protein>
    <submittedName>
        <fullName evidence="1">Uncharacterized protein</fullName>
    </submittedName>
</protein>
<reference evidence="1 2" key="1">
    <citation type="journal article" date="2014" name="Nature">
        <title>Sequential evolution of bacterial morphology by co-option of a developmental regulator.</title>
        <authorList>
            <person name="Jiang C."/>
            <person name="Brown P.J."/>
            <person name="Ducret A."/>
            <person name="Brun Y.V."/>
        </authorList>
    </citation>
    <scope>NUCLEOTIDE SEQUENCE [LARGE SCALE GENOMIC DNA]</scope>
    <source>
        <strain evidence="1 2">DSM 16100</strain>
    </source>
</reference>
<evidence type="ECO:0000313" key="1">
    <source>
        <dbReference type="EMBL" id="ESQ92552.1"/>
    </source>
</evidence>
<comment type="caution">
    <text evidence="1">The sequence shown here is derived from an EMBL/GenBank/DDBJ whole genome shotgun (WGS) entry which is preliminary data.</text>
</comment>
<organism evidence="1 2">
    <name type="scientific">Asticcacaulis benevestitus DSM 16100 = ATCC BAA-896</name>
    <dbReference type="NCBI Taxonomy" id="1121022"/>
    <lineage>
        <taxon>Bacteria</taxon>
        <taxon>Pseudomonadati</taxon>
        <taxon>Pseudomonadota</taxon>
        <taxon>Alphaproteobacteria</taxon>
        <taxon>Caulobacterales</taxon>
        <taxon>Caulobacteraceae</taxon>
        <taxon>Asticcacaulis</taxon>
    </lineage>
</organism>
<name>V4PF34_9CAUL</name>